<dbReference type="AlphaFoldDB" id="A0A248TCP2"/>
<keyword evidence="2 3" id="KW-0378">Hydrolase</keyword>
<evidence type="ECO:0000256" key="3">
    <source>
        <dbReference type="HAMAP-Rule" id="MF_01440"/>
    </source>
</evidence>
<name>A0A248TCP2_9BACI</name>
<dbReference type="PANTHER" id="PTHR35147:SF1">
    <property type="entry name" value="CHEMORECEPTOR GLUTAMINE DEAMIDASE CHED-RELATED"/>
    <property type="match status" value="1"/>
</dbReference>
<evidence type="ECO:0000256" key="1">
    <source>
        <dbReference type="ARBA" id="ARBA00022500"/>
    </source>
</evidence>
<sequence length="165" mass="17916">MMNTSEVVKVGIADCHIVQAPQLIRTSGLGSCVGVVLYDQKKKIAGLVHIMLPDSSLAKSKVFNPAKFADSGIKHLYDELIKSGAHRISIMAKYAGGAHMFKFSSGQDVIRIGERNIATTERILKNLQVEVTGKDVGGHCGRTIEFNPENGKMMVKTVNQGVTYI</sequence>
<dbReference type="PANTHER" id="PTHR35147">
    <property type="entry name" value="CHEMORECEPTOR GLUTAMINE DEAMIDASE CHED-RELATED"/>
    <property type="match status" value="1"/>
</dbReference>
<organism evidence="4 5">
    <name type="scientific">Cytobacillus kochii</name>
    <dbReference type="NCBI Taxonomy" id="859143"/>
    <lineage>
        <taxon>Bacteria</taxon>
        <taxon>Bacillati</taxon>
        <taxon>Bacillota</taxon>
        <taxon>Bacilli</taxon>
        <taxon>Bacillales</taxon>
        <taxon>Bacillaceae</taxon>
        <taxon>Cytobacillus</taxon>
    </lineage>
</organism>
<dbReference type="Proteomes" id="UP000215137">
    <property type="component" value="Chromosome"/>
</dbReference>
<dbReference type="EC" id="3.5.1.44" evidence="3"/>
<keyword evidence="1 3" id="KW-0145">Chemotaxis</keyword>
<dbReference type="GO" id="GO:0006935">
    <property type="term" value="P:chemotaxis"/>
    <property type="evidence" value="ECO:0007669"/>
    <property type="project" value="UniProtKB-UniRule"/>
</dbReference>
<dbReference type="KEGG" id="bko:CKF48_00490"/>
<dbReference type="Gene3D" id="3.30.1330.200">
    <property type="match status" value="1"/>
</dbReference>
<dbReference type="CDD" id="cd16352">
    <property type="entry name" value="CheD"/>
    <property type="match status" value="1"/>
</dbReference>
<dbReference type="InterPro" id="IPR005659">
    <property type="entry name" value="Chemorcpt_Glu_NH3ase_CheD"/>
</dbReference>
<keyword evidence="5" id="KW-1185">Reference proteome</keyword>
<dbReference type="HAMAP" id="MF_01440">
    <property type="entry name" value="CheD"/>
    <property type="match status" value="1"/>
</dbReference>
<comment type="similarity">
    <text evidence="3">Belongs to the CheD family.</text>
</comment>
<evidence type="ECO:0000313" key="5">
    <source>
        <dbReference type="Proteomes" id="UP000215137"/>
    </source>
</evidence>
<dbReference type="InterPro" id="IPR011324">
    <property type="entry name" value="Cytotoxic_necrot_fac-like_cat"/>
</dbReference>
<evidence type="ECO:0000256" key="2">
    <source>
        <dbReference type="ARBA" id="ARBA00022801"/>
    </source>
</evidence>
<dbReference type="EMBL" id="CP022983">
    <property type="protein sequence ID" value="ASV65933.1"/>
    <property type="molecule type" value="Genomic_DNA"/>
</dbReference>
<protein>
    <recommendedName>
        <fullName evidence="3">Probable chemoreceptor glutamine deamidase CheD</fullName>
        <ecNumber evidence="3">3.5.1.44</ecNumber>
    </recommendedName>
</protein>
<dbReference type="SUPFAM" id="SSF64438">
    <property type="entry name" value="CNF1/YfiH-like putative cysteine hydrolases"/>
    <property type="match status" value="1"/>
</dbReference>
<proteinExistence type="inferred from homology"/>
<accession>A0A248TCP2</accession>
<dbReference type="OrthoDB" id="9807202at2"/>
<gene>
    <name evidence="3" type="primary">cheD</name>
    <name evidence="4" type="ORF">CKF48_00490</name>
</gene>
<dbReference type="GO" id="GO:0050568">
    <property type="term" value="F:protein-glutamine glutaminase activity"/>
    <property type="evidence" value="ECO:0007669"/>
    <property type="project" value="UniProtKB-UniRule"/>
</dbReference>
<comment type="catalytic activity">
    <reaction evidence="3">
        <text>L-glutaminyl-[protein] + H2O = L-glutamyl-[protein] + NH4(+)</text>
        <dbReference type="Rhea" id="RHEA:16441"/>
        <dbReference type="Rhea" id="RHEA-COMP:10207"/>
        <dbReference type="Rhea" id="RHEA-COMP:10208"/>
        <dbReference type="ChEBI" id="CHEBI:15377"/>
        <dbReference type="ChEBI" id="CHEBI:28938"/>
        <dbReference type="ChEBI" id="CHEBI:29973"/>
        <dbReference type="ChEBI" id="CHEBI:30011"/>
        <dbReference type="EC" id="3.5.1.44"/>
    </reaction>
</comment>
<reference evidence="4 5" key="1">
    <citation type="submission" date="2017-08" db="EMBL/GenBank/DDBJ databases">
        <title>Complete Genome Sequence of Bacillus kochii Oregon-R-modENCODE STRAIN BDGP4, isolated from Drosophila melanogaster gut.</title>
        <authorList>
            <person name="Wan K.H."/>
            <person name="Yu C."/>
            <person name="Park S."/>
            <person name="Hammonds A.S."/>
            <person name="Booth B.W."/>
            <person name="Celniker S.E."/>
        </authorList>
    </citation>
    <scope>NUCLEOTIDE SEQUENCE [LARGE SCALE GENOMIC DNA]</scope>
    <source>
        <strain evidence="4 5">BDGP4</strain>
    </source>
</reference>
<comment type="function">
    <text evidence="3">Probably deamidates glutamine residues to glutamate on methyl-accepting chemotaxis receptors (MCPs), playing an important role in chemotaxis.</text>
</comment>
<dbReference type="InterPro" id="IPR038592">
    <property type="entry name" value="CheD-like_sf"/>
</dbReference>
<evidence type="ECO:0000313" key="4">
    <source>
        <dbReference type="EMBL" id="ASV65933.1"/>
    </source>
</evidence>
<dbReference type="Pfam" id="PF03975">
    <property type="entry name" value="CheD"/>
    <property type="match status" value="1"/>
</dbReference>